<sequence>MIPWVGKVPAAPHPQLDLATRGYTQSMAGNLATTVCIFDTTGNSTSTESKSKTIGWRGVNDDSMGRTLGTVGDGDGVVWRFTGREEPLSESPTYTILQGLSHHPIQSIWQHDFQVAMEEIAATMSRGRLIAYGQESVDGPNIKSKFSVWEATNAGTRVPALQDDGLLNEQVDDDALRDTRNDAKHVNSKKIDFLLNYKQPAIDEAPNSPVMKLKAYREAEGSRITLKSMNFMDKKERFNNNSPAHLLMFPAPPPPASSSIPSISSSSILVLLAGL</sequence>
<dbReference type="Proteomes" id="UP000724874">
    <property type="component" value="Unassembled WGS sequence"/>
</dbReference>
<name>A0A9P5NH32_GYMJU</name>
<keyword evidence="2" id="KW-1185">Reference proteome</keyword>
<organism evidence="1 2">
    <name type="scientific">Gymnopilus junonius</name>
    <name type="common">Spectacular rustgill mushroom</name>
    <name type="synonym">Gymnopilus spectabilis subsp. junonius</name>
    <dbReference type="NCBI Taxonomy" id="109634"/>
    <lineage>
        <taxon>Eukaryota</taxon>
        <taxon>Fungi</taxon>
        <taxon>Dikarya</taxon>
        <taxon>Basidiomycota</taxon>
        <taxon>Agaricomycotina</taxon>
        <taxon>Agaricomycetes</taxon>
        <taxon>Agaricomycetidae</taxon>
        <taxon>Agaricales</taxon>
        <taxon>Agaricineae</taxon>
        <taxon>Hymenogastraceae</taxon>
        <taxon>Gymnopilus</taxon>
    </lineage>
</organism>
<reference evidence="1" key="1">
    <citation type="submission" date="2020-11" db="EMBL/GenBank/DDBJ databases">
        <authorList>
            <consortium name="DOE Joint Genome Institute"/>
            <person name="Ahrendt S."/>
            <person name="Riley R."/>
            <person name="Andreopoulos W."/>
            <person name="LaButti K."/>
            <person name="Pangilinan J."/>
            <person name="Ruiz-duenas F.J."/>
            <person name="Barrasa J.M."/>
            <person name="Sanchez-Garcia M."/>
            <person name="Camarero S."/>
            <person name="Miyauchi S."/>
            <person name="Serrano A."/>
            <person name="Linde D."/>
            <person name="Babiker R."/>
            <person name="Drula E."/>
            <person name="Ayuso-Fernandez I."/>
            <person name="Pacheco R."/>
            <person name="Padilla G."/>
            <person name="Ferreira P."/>
            <person name="Barriuso J."/>
            <person name="Kellner H."/>
            <person name="Castanera R."/>
            <person name="Alfaro M."/>
            <person name="Ramirez L."/>
            <person name="Pisabarro A.G."/>
            <person name="Kuo A."/>
            <person name="Tritt A."/>
            <person name="Lipzen A."/>
            <person name="He G."/>
            <person name="Yan M."/>
            <person name="Ng V."/>
            <person name="Cullen D."/>
            <person name="Martin F."/>
            <person name="Rosso M.-N."/>
            <person name="Henrissat B."/>
            <person name="Hibbett D."/>
            <person name="Martinez A.T."/>
            <person name="Grigoriev I.V."/>
        </authorList>
    </citation>
    <scope>NUCLEOTIDE SEQUENCE</scope>
    <source>
        <strain evidence="1">AH 44721</strain>
    </source>
</reference>
<comment type="caution">
    <text evidence="1">The sequence shown here is derived from an EMBL/GenBank/DDBJ whole genome shotgun (WGS) entry which is preliminary data.</text>
</comment>
<dbReference type="AlphaFoldDB" id="A0A9P5NH32"/>
<dbReference type="EMBL" id="JADNYJ010000088">
    <property type="protein sequence ID" value="KAF8887894.1"/>
    <property type="molecule type" value="Genomic_DNA"/>
</dbReference>
<accession>A0A9P5NH32</accession>
<proteinExistence type="predicted"/>
<gene>
    <name evidence="1" type="ORF">CPB84DRAFT_1749668</name>
</gene>
<protein>
    <submittedName>
        <fullName evidence="1">Uncharacterized protein</fullName>
    </submittedName>
</protein>
<evidence type="ECO:0000313" key="2">
    <source>
        <dbReference type="Proteomes" id="UP000724874"/>
    </source>
</evidence>
<evidence type="ECO:0000313" key="1">
    <source>
        <dbReference type="EMBL" id="KAF8887894.1"/>
    </source>
</evidence>